<gene>
    <name evidence="2" type="ORF">G3M78_03130</name>
</gene>
<name>A0A7T0C587_9BACT</name>
<dbReference type="Proteomes" id="UP000594464">
    <property type="component" value="Chromosome"/>
</dbReference>
<organism evidence="2 3">
    <name type="scientific">Candidatus Nitrohelix vancouverensis</name>
    <dbReference type="NCBI Taxonomy" id="2705534"/>
    <lineage>
        <taxon>Bacteria</taxon>
        <taxon>Pseudomonadati</taxon>
        <taxon>Nitrospinota/Tectimicrobiota group</taxon>
        <taxon>Nitrospinota</taxon>
        <taxon>Nitrospinia</taxon>
        <taxon>Nitrospinales</taxon>
        <taxon>Nitrospinaceae</taxon>
        <taxon>Candidatus Nitrohelix</taxon>
    </lineage>
</organism>
<dbReference type="SUPFAM" id="SSF52821">
    <property type="entry name" value="Rhodanese/Cell cycle control phosphatase"/>
    <property type="match status" value="1"/>
</dbReference>
<dbReference type="SMART" id="SM00450">
    <property type="entry name" value="RHOD"/>
    <property type="match status" value="1"/>
</dbReference>
<dbReference type="KEGG" id="nva:G3M78_03130"/>
<proteinExistence type="predicted"/>
<feature type="domain" description="Rhodanese" evidence="1">
    <location>
        <begin position="16"/>
        <end position="105"/>
    </location>
</feature>
<protein>
    <submittedName>
        <fullName evidence="2">Rhodanese-like domain-containing protein</fullName>
    </submittedName>
</protein>
<dbReference type="Gene3D" id="3.40.250.10">
    <property type="entry name" value="Rhodanese-like domain"/>
    <property type="match status" value="1"/>
</dbReference>
<dbReference type="InterPro" id="IPR001763">
    <property type="entry name" value="Rhodanese-like_dom"/>
</dbReference>
<evidence type="ECO:0000313" key="3">
    <source>
        <dbReference type="Proteomes" id="UP000594464"/>
    </source>
</evidence>
<dbReference type="PANTHER" id="PTHR43031:SF1">
    <property type="entry name" value="PYRIDINE NUCLEOTIDE-DISULPHIDE OXIDOREDUCTASE"/>
    <property type="match status" value="1"/>
</dbReference>
<dbReference type="Pfam" id="PF00581">
    <property type="entry name" value="Rhodanese"/>
    <property type="match status" value="1"/>
</dbReference>
<dbReference type="PROSITE" id="PS50206">
    <property type="entry name" value="RHODANESE_3"/>
    <property type="match status" value="1"/>
</dbReference>
<dbReference type="InterPro" id="IPR050229">
    <property type="entry name" value="GlpE_sulfurtransferase"/>
</dbReference>
<evidence type="ECO:0000313" key="2">
    <source>
        <dbReference type="EMBL" id="QPJ66748.1"/>
    </source>
</evidence>
<sequence>MEIISISELHDRLEDKKDNDLVLDVRSRSEFNEGHIDNAQNTPHDDVEAISEELKQYDTVYVHCKMGGRAKLASQTLERLGLDNIVCVGDGGMEAWQKNGWPVVS</sequence>
<evidence type="ECO:0000259" key="1">
    <source>
        <dbReference type="PROSITE" id="PS50206"/>
    </source>
</evidence>
<accession>A0A7T0C587</accession>
<dbReference type="AlphaFoldDB" id="A0A7T0C587"/>
<dbReference type="EMBL" id="CP048620">
    <property type="protein sequence ID" value="QPJ66748.1"/>
    <property type="molecule type" value="Genomic_DNA"/>
</dbReference>
<reference evidence="3" key="1">
    <citation type="submission" date="2020-02" db="EMBL/GenBank/DDBJ databases">
        <title>Genomic and physiological characterization of two novel Nitrospinaceae genera.</title>
        <authorList>
            <person name="Mueller A.J."/>
            <person name="Jung M.-Y."/>
            <person name="Strachan C.R."/>
            <person name="Herbold C.W."/>
            <person name="Kirkegaard R.H."/>
            <person name="Daims H."/>
        </authorList>
    </citation>
    <scope>NUCLEOTIDE SEQUENCE [LARGE SCALE GENOMIC DNA]</scope>
</reference>
<dbReference type="PANTHER" id="PTHR43031">
    <property type="entry name" value="FAD-DEPENDENT OXIDOREDUCTASE"/>
    <property type="match status" value="1"/>
</dbReference>
<dbReference type="CDD" id="cd00158">
    <property type="entry name" value="RHOD"/>
    <property type="match status" value="1"/>
</dbReference>
<dbReference type="InterPro" id="IPR036873">
    <property type="entry name" value="Rhodanese-like_dom_sf"/>
</dbReference>